<dbReference type="KEGG" id="vg:20964532"/>
<name>B6EFC5_9VIRU</name>
<dbReference type="GeneID" id="20964532"/>
<keyword evidence="2" id="KW-1185">Reference proteome</keyword>
<sequence length="108" mass="12850">MEICEVLEKITDDKCYDSLEAEAENDDIFIPVYIFKIKYLYKFEIDNSSVLIHFSSTRHDIEIEYIYKDVIKIIIDGEEYRCEKECMFDISFSGDTIELRLYDCVDSI</sequence>
<evidence type="ECO:0000313" key="1">
    <source>
        <dbReference type="EMBL" id="CAQ58460.1"/>
    </source>
</evidence>
<reference evidence="1 2" key="1">
    <citation type="journal article" date="2008" name="J. Bacteriol.">
        <title>SRV, a new viral isolate from Stygiolobus and general properties of the crenarchaeal rudiviruses and their virus-host interactions.</title>
        <authorList>
            <person name="Vestergaard G."/>
            <person name="Shah S.A."/>
            <person name="Bize A."/>
            <person name="Reitberger W."/>
            <person name="Reuter M."/>
            <person name="Phan H."/>
            <person name="Briegel A."/>
            <person name="Rachel R."/>
            <person name="Garrett R.A."/>
            <person name="Prangishvili D."/>
        </authorList>
    </citation>
    <scope>NUCLEOTIDE SEQUENCE [LARGE SCALE GENOMIC DNA]</scope>
</reference>
<dbReference type="RefSeq" id="YP_009094244.1">
    <property type="nucleotide sequence ID" value="NC_025375.1"/>
</dbReference>
<protein>
    <submittedName>
        <fullName evidence="1">Uncharacterized protein</fullName>
    </submittedName>
</protein>
<proteinExistence type="predicted"/>
<dbReference type="Proteomes" id="UP000203343">
    <property type="component" value="Segment"/>
</dbReference>
<accession>B6EFC5</accession>
<organism evidence="1 2">
    <name type="scientific">Stygiolobus rod-shaped virus</name>
    <dbReference type="NCBI Taxonomy" id="537009"/>
    <lineage>
        <taxon>Viruses</taxon>
        <taxon>Adnaviria</taxon>
        <taxon>Zilligvirae</taxon>
        <taxon>Taleaviricota</taxon>
        <taxon>Tokiviricetes</taxon>
        <taxon>Ligamenvirales</taxon>
        <taxon>Rudiviridae</taxon>
        <taxon>Azorudivirus</taxon>
        <taxon>Azorudivirus furnasense</taxon>
        <taxon>Azorudivirus SRV</taxon>
    </lineage>
</organism>
<evidence type="ECO:0000313" key="2">
    <source>
        <dbReference type="Proteomes" id="UP000203343"/>
    </source>
</evidence>
<dbReference type="EMBL" id="FM164764">
    <property type="protein sequence ID" value="CAQ58460.1"/>
    <property type="molecule type" value="Genomic_DNA"/>
</dbReference>